<evidence type="ECO:0000256" key="14">
    <source>
        <dbReference type="SAM" id="Phobius"/>
    </source>
</evidence>
<dbReference type="InterPro" id="IPR050599">
    <property type="entry name" value="VDCC_alpha-1_subunit"/>
</dbReference>
<gene>
    <name evidence="16" type="ORF">X943_001583</name>
</gene>
<keyword evidence="3" id="KW-0109">Calcium transport</keyword>
<comment type="subcellular location">
    <subcellularLocation>
        <location evidence="1">Membrane</location>
        <topology evidence="1">Multi-pass membrane protein</topology>
    </subcellularLocation>
</comment>
<keyword evidence="8 14" id="KW-1133">Transmembrane helix</keyword>
<dbReference type="PANTHER" id="PTHR45628">
    <property type="entry name" value="VOLTAGE-DEPENDENT CALCIUM CHANNEL TYPE A SUBUNIT ALPHA-1"/>
    <property type="match status" value="1"/>
</dbReference>
<evidence type="ECO:0000259" key="15">
    <source>
        <dbReference type="Pfam" id="PF00520"/>
    </source>
</evidence>
<dbReference type="PANTHER" id="PTHR45628:SF7">
    <property type="entry name" value="VOLTAGE-DEPENDENT CALCIUM CHANNEL TYPE A SUBUNIT ALPHA-1"/>
    <property type="match status" value="1"/>
</dbReference>
<evidence type="ECO:0000256" key="1">
    <source>
        <dbReference type="ARBA" id="ARBA00004141"/>
    </source>
</evidence>
<comment type="caution">
    <text evidence="16">The sequence shown here is derived from an EMBL/GenBank/DDBJ whole genome shotgun (WGS) entry which is preliminary data.</text>
</comment>
<dbReference type="Gene3D" id="1.10.287.70">
    <property type="match status" value="1"/>
</dbReference>
<keyword evidence="7" id="KW-0851">Voltage-gated channel</keyword>
<organism evidence="16 17">
    <name type="scientific">Babesia divergens</name>
    <dbReference type="NCBI Taxonomy" id="32595"/>
    <lineage>
        <taxon>Eukaryota</taxon>
        <taxon>Sar</taxon>
        <taxon>Alveolata</taxon>
        <taxon>Apicomplexa</taxon>
        <taxon>Aconoidasida</taxon>
        <taxon>Piroplasmida</taxon>
        <taxon>Babesiidae</taxon>
        <taxon>Babesia</taxon>
    </lineage>
</organism>
<accession>A0AAD9G710</accession>
<proteinExistence type="predicted"/>
<feature type="transmembrane region" description="Helical" evidence="14">
    <location>
        <begin position="208"/>
        <end position="226"/>
    </location>
</feature>
<evidence type="ECO:0000256" key="3">
    <source>
        <dbReference type="ARBA" id="ARBA00022568"/>
    </source>
</evidence>
<dbReference type="GO" id="GO:0008331">
    <property type="term" value="F:high voltage-gated calcium channel activity"/>
    <property type="evidence" value="ECO:0007669"/>
    <property type="project" value="TreeGrafter"/>
</dbReference>
<evidence type="ECO:0000256" key="8">
    <source>
        <dbReference type="ARBA" id="ARBA00022989"/>
    </source>
</evidence>
<evidence type="ECO:0000256" key="7">
    <source>
        <dbReference type="ARBA" id="ARBA00022882"/>
    </source>
</evidence>
<protein>
    <recommendedName>
        <fullName evidence="15">Ion transport domain-containing protein</fullName>
    </recommendedName>
</protein>
<evidence type="ECO:0000256" key="11">
    <source>
        <dbReference type="ARBA" id="ARBA00023180"/>
    </source>
</evidence>
<dbReference type="Gene3D" id="1.20.120.350">
    <property type="entry name" value="Voltage-gated potassium channels. Chain C"/>
    <property type="match status" value="1"/>
</dbReference>
<feature type="compositionally biased region" description="Low complexity" evidence="13">
    <location>
        <begin position="16"/>
        <end position="25"/>
    </location>
</feature>
<reference evidence="16" key="2">
    <citation type="submission" date="2021-05" db="EMBL/GenBank/DDBJ databases">
        <authorList>
            <person name="Pain A."/>
        </authorList>
    </citation>
    <scope>NUCLEOTIDE SEQUENCE</scope>
    <source>
        <strain evidence="16">1802A</strain>
    </source>
</reference>
<evidence type="ECO:0000313" key="16">
    <source>
        <dbReference type="EMBL" id="KAK1932958.1"/>
    </source>
</evidence>
<dbReference type="SUPFAM" id="SSF81324">
    <property type="entry name" value="Voltage-gated potassium channels"/>
    <property type="match status" value="1"/>
</dbReference>
<keyword evidence="4" id="KW-0107">Calcium channel</keyword>
<evidence type="ECO:0000256" key="5">
    <source>
        <dbReference type="ARBA" id="ARBA00022692"/>
    </source>
</evidence>
<dbReference type="Pfam" id="PF00520">
    <property type="entry name" value="Ion_trans"/>
    <property type="match status" value="1"/>
</dbReference>
<feature type="transmembrane region" description="Helical" evidence="14">
    <location>
        <begin position="171"/>
        <end position="196"/>
    </location>
</feature>
<evidence type="ECO:0000256" key="2">
    <source>
        <dbReference type="ARBA" id="ARBA00022448"/>
    </source>
</evidence>
<dbReference type="InterPro" id="IPR005821">
    <property type="entry name" value="Ion_trans_dom"/>
</dbReference>
<evidence type="ECO:0000256" key="12">
    <source>
        <dbReference type="ARBA" id="ARBA00023303"/>
    </source>
</evidence>
<dbReference type="AlphaFoldDB" id="A0AAD9G710"/>
<keyword evidence="6" id="KW-0106">Calcium</keyword>
<evidence type="ECO:0000313" key="17">
    <source>
        <dbReference type="Proteomes" id="UP001195914"/>
    </source>
</evidence>
<feature type="transmembrane region" description="Helical" evidence="14">
    <location>
        <begin position="285"/>
        <end position="307"/>
    </location>
</feature>
<feature type="transmembrane region" description="Helical" evidence="14">
    <location>
        <begin position="354"/>
        <end position="376"/>
    </location>
</feature>
<keyword evidence="10 14" id="KW-0472">Membrane</keyword>
<evidence type="ECO:0000256" key="9">
    <source>
        <dbReference type="ARBA" id="ARBA00023065"/>
    </source>
</evidence>
<evidence type="ECO:0000256" key="6">
    <source>
        <dbReference type="ARBA" id="ARBA00022837"/>
    </source>
</evidence>
<evidence type="ECO:0000256" key="13">
    <source>
        <dbReference type="SAM" id="MobiDB-lite"/>
    </source>
</evidence>
<reference evidence="16" key="1">
    <citation type="journal article" date="2014" name="Nucleic Acids Res.">
        <title>The evolutionary dynamics of variant antigen genes in Babesia reveal a history of genomic innovation underlying host-parasite interaction.</title>
        <authorList>
            <person name="Jackson A.P."/>
            <person name="Otto T.D."/>
            <person name="Darby A."/>
            <person name="Ramaprasad A."/>
            <person name="Xia D."/>
            <person name="Echaide I.E."/>
            <person name="Farber M."/>
            <person name="Gahlot S."/>
            <person name="Gamble J."/>
            <person name="Gupta D."/>
            <person name="Gupta Y."/>
            <person name="Jackson L."/>
            <person name="Malandrin L."/>
            <person name="Malas T.B."/>
            <person name="Moussa E."/>
            <person name="Nair M."/>
            <person name="Reid A.J."/>
            <person name="Sanders M."/>
            <person name="Sharma J."/>
            <person name="Tracey A."/>
            <person name="Quail M.A."/>
            <person name="Weir W."/>
            <person name="Wastling J.M."/>
            <person name="Hall N."/>
            <person name="Willadsen P."/>
            <person name="Lingelbach K."/>
            <person name="Shiels B."/>
            <person name="Tait A."/>
            <person name="Berriman M."/>
            <person name="Allred D.R."/>
            <person name="Pain A."/>
        </authorList>
    </citation>
    <scope>NUCLEOTIDE SEQUENCE</scope>
    <source>
        <strain evidence="16">1802A</strain>
    </source>
</reference>
<keyword evidence="2" id="KW-0813">Transport</keyword>
<dbReference type="InterPro" id="IPR027359">
    <property type="entry name" value="Volt_channel_dom_sf"/>
</dbReference>
<evidence type="ECO:0000256" key="10">
    <source>
        <dbReference type="ARBA" id="ARBA00023136"/>
    </source>
</evidence>
<dbReference type="GO" id="GO:0005891">
    <property type="term" value="C:voltage-gated calcium channel complex"/>
    <property type="evidence" value="ECO:0007669"/>
    <property type="project" value="TreeGrafter"/>
</dbReference>
<evidence type="ECO:0000256" key="4">
    <source>
        <dbReference type="ARBA" id="ARBA00022673"/>
    </source>
</evidence>
<keyword evidence="5 14" id="KW-0812">Transmembrane</keyword>
<dbReference type="GO" id="GO:0098703">
    <property type="term" value="P:calcium ion import across plasma membrane"/>
    <property type="evidence" value="ECO:0007669"/>
    <property type="project" value="TreeGrafter"/>
</dbReference>
<sequence>MALRRGGTGYQDGDCSQLSQEQQQSMETEKTPKNIGYTDHFVLNISDSVDEWRSEIEPRYIGTTAGEVGAQIVHDVDKLMANYATKRQETRANSSKVMHWNPMPSLKHSGSKIPNTSKYREEFIMITRQHKAKNSTICHWYKILYIGVILLYALLLGMSTMLGWYDLSKPWVYTILTLRYAFTIIFAIDVVIQLSMKGLSNFFGEAEAVFDVILLLFEIVTLIYFTIMVSRHCDFEGGTNSTCKVILNQIRMFSCISLLRMYKVCMASQPLMNLSKGIFMSIRSLMWTAVFVFMVVYSCGICTTWIFTGSDDEIMLDFWGTLPRSMYTLFTILTLEGWNDISNSTAVHYPYSKLFFVIFVCFATLAVMNVVTGIILDTFLTANEKLTGERSSKRRCDRQIQATQVLVDALKDYGKQPVGIVGNPLATDRYPDDEALALYSQNGVEQQEKVKQMDPSSDTRDTYMNCTPVRTWNVVKLRDRIGERLKKVLSKTKLKMPYVNACGITAGEDMQVSHYSRQCGPVMSGGNIEGYNCAADVAPCLQNLNGQDEECAPNYRQHSYGNKQTERSTILEEHMDEEDLEAAANPSYEVHADQSEQHIPYGNQEKGCTIGNQTNQAIRLTRRENMHRILSDASMETHKHMGGASHANAMIDMTQADPYMILSDPVIQRALRLAGVPMYQAYEVLNLYYVNQLYRLTVQEFVEACDRLTGNASSKDILTFELAFSRRLDIVETALAQMGDKLDAIIDSITKIRA</sequence>
<dbReference type="EMBL" id="JAHBMH010000073">
    <property type="protein sequence ID" value="KAK1932958.1"/>
    <property type="molecule type" value="Genomic_DNA"/>
</dbReference>
<name>A0AAD9G710_BABDI</name>
<keyword evidence="12" id="KW-0407">Ion channel</keyword>
<keyword evidence="11" id="KW-0325">Glycoprotein</keyword>
<keyword evidence="17" id="KW-1185">Reference proteome</keyword>
<dbReference type="Proteomes" id="UP001195914">
    <property type="component" value="Unassembled WGS sequence"/>
</dbReference>
<feature type="compositionally biased region" description="Gly residues" evidence="13">
    <location>
        <begin position="1"/>
        <end position="10"/>
    </location>
</feature>
<feature type="region of interest" description="Disordered" evidence="13">
    <location>
        <begin position="1"/>
        <end position="33"/>
    </location>
</feature>
<keyword evidence="9" id="KW-0406">Ion transport</keyword>
<feature type="transmembrane region" description="Helical" evidence="14">
    <location>
        <begin position="143"/>
        <end position="165"/>
    </location>
</feature>
<feature type="domain" description="Ion transport" evidence="15">
    <location>
        <begin position="140"/>
        <end position="385"/>
    </location>
</feature>